<evidence type="ECO:0000313" key="1">
    <source>
        <dbReference type="EMBL" id="KZD24534.1"/>
    </source>
</evidence>
<keyword evidence="2" id="KW-1185">Reference proteome</keyword>
<dbReference type="PANTHER" id="PTHR43611">
    <property type="entry name" value="ALPHA-D-GLUCOSE 1-PHOSPHATE PHOSPHATASE"/>
    <property type="match status" value="1"/>
</dbReference>
<evidence type="ECO:0000313" key="2">
    <source>
        <dbReference type="Proteomes" id="UP000076574"/>
    </source>
</evidence>
<organism evidence="1 2">
    <name type="scientific">Tardiphaga robiniae</name>
    <dbReference type="NCBI Taxonomy" id="943830"/>
    <lineage>
        <taxon>Bacteria</taxon>
        <taxon>Pseudomonadati</taxon>
        <taxon>Pseudomonadota</taxon>
        <taxon>Alphaproteobacteria</taxon>
        <taxon>Hyphomicrobiales</taxon>
        <taxon>Nitrobacteraceae</taxon>
        <taxon>Tardiphaga</taxon>
    </lineage>
</organism>
<dbReference type="InterPro" id="IPR036412">
    <property type="entry name" value="HAD-like_sf"/>
</dbReference>
<gene>
    <name evidence="1" type="ORF">A4A58_21940</name>
</gene>
<dbReference type="CDD" id="cd02603">
    <property type="entry name" value="HAD_sEH-N_like"/>
    <property type="match status" value="1"/>
</dbReference>
<dbReference type="Gene3D" id="3.40.50.1000">
    <property type="entry name" value="HAD superfamily/HAD-like"/>
    <property type="match status" value="1"/>
</dbReference>
<protein>
    <submittedName>
        <fullName evidence="1">Haloacid dehalogenase</fullName>
    </submittedName>
</protein>
<dbReference type="SUPFAM" id="SSF56784">
    <property type="entry name" value="HAD-like"/>
    <property type="match status" value="1"/>
</dbReference>
<dbReference type="AlphaFoldDB" id="A0A161QSU7"/>
<dbReference type="OrthoDB" id="9807742at2"/>
<accession>A0A161QSU7</accession>
<dbReference type="Proteomes" id="UP000076574">
    <property type="component" value="Unassembled WGS sequence"/>
</dbReference>
<dbReference type="STRING" id="943830.A4A58_21940"/>
<dbReference type="PANTHER" id="PTHR43611:SF3">
    <property type="entry name" value="FLAVIN MONONUCLEOTIDE HYDROLASE 1, CHLOROPLATIC"/>
    <property type="match status" value="1"/>
</dbReference>
<dbReference type="NCBIfam" id="TIGR01509">
    <property type="entry name" value="HAD-SF-IA-v3"/>
    <property type="match status" value="1"/>
</dbReference>
<sequence length="208" mass="22983">MTMPLTPNSADALLFDLGRVVLDIDFTRVLKIWSDYAHCAPNDIVSRFARGDVYMRHERGEISDDAFFAHLHDTLGIDLTPAQFLEGWNAIFVGEMPGIAELLAHASKRWPLYAFSNTNVAHVTHFSEHHADLLSHFRTVFLSSSIGLRKPDAKSYEHVISEIGVPADRIVFFDDLADNIDAARACGLQAVHVTSPTSVAEALKALGL</sequence>
<dbReference type="InterPro" id="IPR023198">
    <property type="entry name" value="PGP-like_dom2"/>
</dbReference>
<dbReference type="EMBL" id="LVYV01000003">
    <property type="protein sequence ID" value="KZD24534.1"/>
    <property type="molecule type" value="Genomic_DNA"/>
</dbReference>
<dbReference type="InterPro" id="IPR023214">
    <property type="entry name" value="HAD_sf"/>
</dbReference>
<dbReference type="Pfam" id="PF00702">
    <property type="entry name" value="Hydrolase"/>
    <property type="match status" value="1"/>
</dbReference>
<reference evidence="1 2" key="1">
    <citation type="submission" date="2016-03" db="EMBL/GenBank/DDBJ databases">
        <title>Microsymbionts genomes from the relict species Vavilovia formosa (Stev.) Fed.</title>
        <authorList>
            <person name="Kopat V."/>
            <person name="Chirak E."/>
            <person name="Kimeklis A."/>
            <person name="Andronov E."/>
        </authorList>
    </citation>
    <scope>NUCLEOTIDE SEQUENCE [LARGE SCALE GENOMIC DNA]</scope>
    <source>
        <strain evidence="1 2">Vaf07</strain>
    </source>
</reference>
<name>A0A161QSU7_9BRAD</name>
<dbReference type="Gene3D" id="1.10.150.240">
    <property type="entry name" value="Putative phosphatase, domain 2"/>
    <property type="match status" value="1"/>
</dbReference>
<proteinExistence type="predicted"/>
<dbReference type="RefSeq" id="WP_068730845.1">
    <property type="nucleotide sequence ID" value="NZ_LVYV01000003.1"/>
</dbReference>
<dbReference type="InterPro" id="IPR006439">
    <property type="entry name" value="HAD-SF_hydro_IA"/>
</dbReference>
<comment type="caution">
    <text evidence="1">The sequence shown here is derived from an EMBL/GenBank/DDBJ whole genome shotgun (WGS) entry which is preliminary data.</text>
</comment>